<evidence type="ECO:0000256" key="6">
    <source>
        <dbReference type="ARBA" id="ARBA00025549"/>
    </source>
</evidence>
<evidence type="ECO:0000256" key="4">
    <source>
        <dbReference type="ARBA" id="ARBA00023203"/>
    </source>
</evidence>
<dbReference type="GO" id="GO:0050765">
    <property type="term" value="P:negative regulation of phagocytosis"/>
    <property type="evidence" value="ECO:0007669"/>
    <property type="project" value="EnsemblProtists"/>
</dbReference>
<dbReference type="InterPro" id="IPR036140">
    <property type="entry name" value="PFN_sf"/>
</dbReference>
<sequence>MSWQGYVDEQLVGTGNITAAVIIGAADGSTWATSKNWTLKGGEGAGIVALYKNPADSFAKGITAGGVKYMAIKADDRSIYGKKGATGIVVVKTTQCIIIGYYDETKQPGNAAVVCEKLGDYLIENGY</sequence>
<reference evidence="9" key="1">
    <citation type="journal article" date="2011" name="Genome Biol.">
        <title>Comparative genomics of the social amoebae Dictyostelium discoideum and Dictyostelium purpureum.</title>
        <authorList>
            <consortium name="US DOE Joint Genome Institute (JGI-PGF)"/>
            <person name="Sucgang R."/>
            <person name="Kuo A."/>
            <person name="Tian X."/>
            <person name="Salerno W."/>
            <person name="Parikh A."/>
            <person name="Feasley C.L."/>
            <person name="Dalin E."/>
            <person name="Tu H."/>
            <person name="Huang E."/>
            <person name="Barry K."/>
            <person name="Lindquist E."/>
            <person name="Shapiro H."/>
            <person name="Bruce D."/>
            <person name="Schmutz J."/>
            <person name="Salamov A."/>
            <person name="Fey P."/>
            <person name="Gaudet P."/>
            <person name="Anjard C."/>
            <person name="Babu M.M."/>
            <person name="Basu S."/>
            <person name="Bushmanova Y."/>
            <person name="van der Wel H."/>
            <person name="Katoh-Kurasawa M."/>
            <person name="Dinh C."/>
            <person name="Coutinho P.M."/>
            <person name="Saito T."/>
            <person name="Elias M."/>
            <person name="Schaap P."/>
            <person name="Kay R.R."/>
            <person name="Henrissat B."/>
            <person name="Eichinger L."/>
            <person name="Rivero F."/>
            <person name="Putnam N.H."/>
            <person name="West C.M."/>
            <person name="Loomis W.F."/>
            <person name="Chisholm R.L."/>
            <person name="Shaulsky G."/>
            <person name="Strassmann J.E."/>
            <person name="Queller D.C."/>
            <person name="Kuspa A."/>
            <person name="Grigoriev I.V."/>
        </authorList>
    </citation>
    <scope>NUCLEOTIDE SEQUENCE [LARGE SCALE GENOMIC DNA]</scope>
    <source>
        <strain evidence="9">QSDP1</strain>
    </source>
</reference>
<dbReference type="FunCoup" id="F0ZIL9">
    <property type="interactions" value="84"/>
</dbReference>
<keyword evidence="5" id="KW-0206">Cytoskeleton</keyword>
<dbReference type="GO" id="GO:0030838">
    <property type="term" value="P:positive regulation of actin filament polymerization"/>
    <property type="evidence" value="ECO:0007669"/>
    <property type="project" value="EnsemblProtists"/>
</dbReference>
<dbReference type="eggNOG" id="KOG1755">
    <property type="taxonomic scope" value="Eukaryota"/>
</dbReference>
<dbReference type="GO" id="GO:0003785">
    <property type="term" value="F:actin monomer binding"/>
    <property type="evidence" value="ECO:0000318"/>
    <property type="project" value="GO_Central"/>
</dbReference>
<dbReference type="InterPro" id="IPR048278">
    <property type="entry name" value="PFN"/>
</dbReference>
<dbReference type="FunFam" id="3.30.450.30:FF:000001">
    <property type="entry name" value="Profilin"/>
    <property type="match status" value="1"/>
</dbReference>
<dbReference type="OrthoDB" id="421374at2759"/>
<dbReference type="OMA" id="HHAENVQ"/>
<dbReference type="AlphaFoldDB" id="F0ZIL9"/>
<dbReference type="RefSeq" id="XP_003287279.1">
    <property type="nucleotide sequence ID" value="XM_003287231.1"/>
</dbReference>
<dbReference type="GO" id="GO:0005856">
    <property type="term" value="C:cytoskeleton"/>
    <property type="evidence" value="ECO:0007669"/>
    <property type="project" value="UniProtKB-SubCell"/>
</dbReference>
<dbReference type="Proteomes" id="UP000001064">
    <property type="component" value="Unassembled WGS sequence"/>
</dbReference>
<dbReference type="GO" id="GO:0045010">
    <property type="term" value="P:actin nucleation"/>
    <property type="evidence" value="ECO:0007669"/>
    <property type="project" value="UniProtKB-ARBA"/>
</dbReference>
<dbReference type="GO" id="GO:0000281">
    <property type="term" value="P:mitotic cytokinesis"/>
    <property type="evidence" value="ECO:0007669"/>
    <property type="project" value="EnsemblProtists"/>
</dbReference>
<keyword evidence="4 7" id="KW-0009">Actin-binding</keyword>
<evidence type="ECO:0000256" key="2">
    <source>
        <dbReference type="ARBA" id="ARBA00010058"/>
    </source>
</evidence>
<dbReference type="GO" id="GO:0033299">
    <property type="term" value="P:secretion of lysosomal enzymes"/>
    <property type="evidence" value="ECO:0007669"/>
    <property type="project" value="EnsemblProtists"/>
</dbReference>
<accession>F0ZIL9</accession>
<evidence type="ECO:0000313" key="9">
    <source>
        <dbReference type="Proteomes" id="UP000001064"/>
    </source>
</evidence>
<evidence type="ECO:0000256" key="7">
    <source>
        <dbReference type="RuleBase" id="RU003909"/>
    </source>
</evidence>
<dbReference type="Pfam" id="PF00235">
    <property type="entry name" value="Profilin"/>
    <property type="match status" value="1"/>
</dbReference>
<dbReference type="VEuPathDB" id="AmoebaDB:DICPUDRAFT_91884"/>
<dbReference type="GO" id="GO:0005938">
    <property type="term" value="C:cell cortex"/>
    <property type="evidence" value="ECO:0000318"/>
    <property type="project" value="GO_Central"/>
</dbReference>
<evidence type="ECO:0000256" key="5">
    <source>
        <dbReference type="ARBA" id="ARBA00023212"/>
    </source>
</evidence>
<name>F0ZIL9_DICPU</name>
<proteinExistence type="inferred from homology"/>
<dbReference type="GO" id="GO:0032009">
    <property type="term" value="C:early phagosome"/>
    <property type="evidence" value="ECO:0007669"/>
    <property type="project" value="EnsemblProtists"/>
</dbReference>
<dbReference type="SMART" id="SM00392">
    <property type="entry name" value="PROF"/>
    <property type="match status" value="1"/>
</dbReference>
<gene>
    <name evidence="8" type="ORF">DICPUDRAFT_91884</name>
</gene>
<dbReference type="GeneID" id="10501075"/>
<dbReference type="CDD" id="cd00148">
    <property type="entry name" value="PROF"/>
    <property type="match status" value="1"/>
</dbReference>
<dbReference type="InterPro" id="IPR027310">
    <property type="entry name" value="Profilin_CS"/>
</dbReference>
<organism evidence="8 9">
    <name type="scientific">Dictyostelium purpureum</name>
    <name type="common">Slime mold</name>
    <dbReference type="NCBI Taxonomy" id="5786"/>
    <lineage>
        <taxon>Eukaryota</taxon>
        <taxon>Amoebozoa</taxon>
        <taxon>Evosea</taxon>
        <taxon>Eumycetozoa</taxon>
        <taxon>Dictyostelia</taxon>
        <taxon>Dictyosteliales</taxon>
        <taxon>Dictyosteliaceae</taxon>
        <taxon>Dictyostelium</taxon>
    </lineage>
</organism>
<comment type="subcellular location">
    <subcellularLocation>
        <location evidence="1">Cytoplasm</location>
        <location evidence="1">Cytoskeleton</location>
    </subcellularLocation>
</comment>
<evidence type="ECO:0000256" key="3">
    <source>
        <dbReference type="ARBA" id="ARBA00022490"/>
    </source>
</evidence>
<dbReference type="PANTHER" id="PTHR11604">
    <property type="entry name" value="PROFILIN"/>
    <property type="match status" value="1"/>
</dbReference>
<evidence type="ECO:0000256" key="1">
    <source>
        <dbReference type="ARBA" id="ARBA00004245"/>
    </source>
</evidence>
<dbReference type="STRING" id="5786.F0ZIL9"/>
<evidence type="ECO:0000313" key="8">
    <source>
        <dbReference type="EMBL" id="EGC36212.1"/>
    </source>
</evidence>
<dbReference type="GO" id="GO:0048870">
    <property type="term" value="P:cell motility"/>
    <property type="evidence" value="ECO:0007669"/>
    <property type="project" value="EnsemblProtists"/>
</dbReference>
<keyword evidence="9" id="KW-1185">Reference proteome</keyword>
<comment type="function">
    <text evidence="6">Binds to actin and affects the structure of the cytoskeleton. At high concentrations, profilin prevents the polymerization of actin, whereas it enhances it at low concentrations. By binding to PIP2, it inhibits the formation of IP3 and DG.</text>
</comment>
<dbReference type="PRINTS" id="PR01640">
    <property type="entry name" value="PROFILINPLNT"/>
</dbReference>
<dbReference type="PANTHER" id="PTHR11604:SF0">
    <property type="entry name" value="PROFILIN"/>
    <property type="match status" value="1"/>
</dbReference>
<comment type="similarity">
    <text evidence="2 7">Belongs to the profilin family.</text>
</comment>
<dbReference type="SUPFAM" id="SSF55770">
    <property type="entry name" value="Profilin (actin-binding protein)"/>
    <property type="match status" value="1"/>
</dbReference>
<dbReference type="PRINTS" id="PR00392">
    <property type="entry name" value="PROFILIN"/>
</dbReference>
<dbReference type="EMBL" id="GL871034">
    <property type="protein sequence ID" value="EGC36212.1"/>
    <property type="molecule type" value="Genomic_DNA"/>
</dbReference>
<dbReference type="Gene3D" id="3.30.450.30">
    <property type="entry name" value="Dynein light chain 2a, cytoplasmic"/>
    <property type="match status" value="1"/>
</dbReference>
<dbReference type="GO" id="GO:0006887">
    <property type="term" value="P:exocytosis"/>
    <property type="evidence" value="ECO:0007669"/>
    <property type="project" value="EnsemblProtists"/>
</dbReference>
<dbReference type="InterPro" id="IPR005455">
    <property type="entry name" value="PFN_euk"/>
</dbReference>
<dbReference type="GO" id="GO:0030837">
    <property type="term" value="P:negative regulation of actin filament polymerization"/>
    <property type="evidence" value="ECO:0007669"/>
    <property type="project" value="EnsemblProtists"/>
</dbReference>
<dbReference type="GO" id="GO:0006907">
    <property type="term" value="P:pinocytosis"/>
    <property type="evidence" value="ECO:0007669"/>
    <property type="project" value="EnsemblProtists"/>
</dbReference>
<dbReference type="GO" id="GO:0030587">
    <property type="term" value="P:sorocarp development"/>
    <property type="evidence" value="ECO:0007669"/>
    <property type="project" value="EnsemblProtists"/>
</dbReference>
<dbReference type="PROSITE" id="PS00414">
    <property type="entry name" value="PROFILIN"/>
    <property type="match status" value="1"/>
</dbReference>
<protein>
    <recommendedName>
        <fullName evidence="7">Profilin</fullName>
    </recommendedName>
</protein>
<dbReference type="GO" id="GO:0032037">
    <property type="term" value="F:myosin I heavy chain binding"/>
    <property type="evidence" value="ECO:0007669"/>
    <property type="project" value="EnsemblProtists"/>
</dbReference>
<keyword evidence="3" id="KW-0963">Cytoplasm</keyword>
<dbReference type="InParanoid" id="F0ZIL9"/>
<dbReference type="KEGG" id="dpp:DICPUDRAFT_91884"/>